<reference evidence="10 11" key="1">
    <citation type="journal article" date="2019" name="Int. J. Syst. Evol. Microbiol.">
        <title>The Global Catalogue of Microorganisms (GCM) 10K type strain sequencing project: providing services to taxonomists for standard genome sequencing and annotation.</title>
        <authorList>
            <consortium name="The Broad Institute Genomics Platform"/>
            <consortium name="The Broad Institute Genome Sequencing Center for Infectious Disease"/>
            <person name="Wu L."/>
            <person name="Ma J."/>
        </authorList>
    </citation>
    <scope>NUCLEOTIDE SEQUENCE [LARGE SCALE GENOMIC DNA]</scope>
    <source>
        <strain evidence="10 11">CGMCC 1.12553</strain>
    </source>
</reference>
<proteinExistence type="inferred from homology"/>
<dbReference type="Pfam" id="PF02254">
    <property type="entry name" value="TrkA_N"/>
    <property type="match status" value="1"/>
</dbReference>
<evidence type="ECO:0000259" key="8">
    <source>
        <dbReference type="Pfam" id="PF00999"/>
    </source>
</evidence>
<dbReference type="Gene3D" id="3.40.50.720">
    <property type="entry name" value="NAD(P)-binding Rossmann-like Domain"/>
    <property type="match status" value="1"/>
</dbReference>
<evidence type="ECO:0000256" key="6">
    <source>
        <dbReference type="ARBA" id="ARBA00023136"/>
    </source>
</evidence>
<dbReference type="PANTHER" id="PTHR42751:SF6">
    <property type="entry name" value="CONSERVED INTEGRAL MEMBRANE TRANSPORT PROTEIN-RELATED"/>
    <property type="match status" value="1"/>
</dbReference>
<evidence type="ECO:0000259" key="9">
    <source>
        <dbReference type="Pfam" id="PF02254"/>
    </source>
</evidence>
<dbReference type="GO" id="GO:0016020">
    <property type="term" value="C:membrane"/>
    <property type="evidence" value="ECO:0007669"/>
    <property type="project" value="UniProtKB-SubCell"/>
</dbReference>
<evidence type="ECO:0000256" key="4">
    <source>
        <dbReference type="ARBA" id="ARBA00022692"/>
    </source>
</evidence>
<dbReference type="AlphaFoldDB" id="A0ABD5PHV5"/>
<dbReference type="SUPFAM" id="SSF51735">
    <property type="entry name" value="NAD(P)-binding Rossmann-fold domains"/>
    <property type="match status" value="1"/>
</dbReference>
<gene>
    <name evidence="10" type="ORF">ACFO0N_20225</name>
</gene>
<evidence type="ECO:0000256" key="7">
    <source>
        <dbReference type="SAM" id="Phobius"/>
    </source>
</evidence>
<sequence>MVELLTPLATIFIISAVFLLAAKYVGVPSVPVYIVVGIVIAPLIGRGETLELAQFGIAFLVFVFGVYVEPQRLRVVARDSEHIAAIQFLIVGGGAVAGALLLGLRPLDAVYIGIGASLSSSLVGRELLGENVHLDLVYGRLTQSIHFVQDLFAVLFVLLLSAAAFELDAIALELGYGVMVLIAALFVRVYLFDQLVRLASGSEEVIALTGIALLVVFVAAAELLGISIVVGAFAAGAAINLRFEDNLALLNALDSLESFFTAIFFVTVGSLVALPTVYTALLAVGLTLIVVLVKPLVTIAALVRRGYEVRTATLTSLGLDQVSEFTLIIAIQALILGRIGPEVFDAIVLAAAGTMITSTVTQQYDERLFRWLDGWIPYESAHERTRNRSSVDPGLTDHIVIVGYGQLGRQLVRVCEQLERPYVVVDHNPEALDEIRYECENYVFGDILADVSREIAHVNQAQVLISTSPDRRVTKHLLALDIAPDVFVRSRTGEETNALYEAGAEYVIVPDDLAAGALLDTLESVFAGDIAPEDLRRSELRSLLKSGRLEEG</sequence>
<dbReference type="Gene3D" id="1.20.1530.20">
    <property type="match status" value="1"/>
</dbReference>
<feature type="transmembrane region" description="Helical" evidence="7">
    <location>
        <begin position="52"/>
        <end position="70"/>
    </location>
</feature>
<dbReference type="PANTHER" id="PTHR42751">
    <property type="entry name" value="SODIUM/HYDROGEN EXCHANGER FAMILY/TRKA DOMAIN PROTEIN"/>
    <property type="match status" value="1"/>
</dbReference>
<evidence type="ECO:0000256" key="2">
    <source>
        <dbReference type="ARBA" id="ARBA00005551"/>
    </source>
</evidence>
<dbReference type="InterPro" id="IPR003148">
    <property type="entry name" value="RCK_N"/>
</dbReference>
<feature type="transmembrane region" description="Helical" evidence="7">
    <location>
        <begin position="211"/>
        <end position="235"/>
    </location>
</feature>
<comment type="similarity">
    <text evidence="2">Belongs to the monovalent cation:proton antiporter 2 (CPA2) transporter (TC 2.A.37) family.</text>
</comment>
<dbReference type="InterPro" id="IPR036291">
    <property type="entry name" value="NAD(P)-bd_dom_sf"/>
</dbReference>
<feature type="transmembrane region" description="Helical" evidence="7">
    <location>
        <begin position="247"/>
        <end position="274"/>
    </location>
</feature>
<dbReference type="Pfam" id="PF00999">
    <property type="entry name" value="Na_H_Exchanger"/>
    <property type="match status" value="1"/>
</dbReference>
<dbReference type="Proteomes" id="UP001595921">
    <property type="component" value="Unassembled WGS sequence"/>
</dbReference>
<accession>A0ABD5PHV5</accession>
<evidence type="ECO:0000256" key="1">
    <source>
        <dbReference type="ARBA" id="ARBA00004141"/>
    </source>
</evidence>
<dbReference type="EMBL" id="JBHSDS010000017">
    <property type="protein sequence ID" value="MFC4360282.1"/>
    <property type="molecule type" value="Genomic_DNA"/>
</dbReference>
<comment type="subcellular location">
    <subcellularLocation>
        <location evidence="1">Membrane</location>
        <topology evidence="1">Multi-pass membrane protein</topology>
    </subcellularLocation>
</comment>
<comment type="caution">
    <text evidence="10">The sequence shown here is derived from an EMBL/GenBank/DDBJ whole genome shotgun (WGS) entry which is preliminary data.</text>
</comment>
<dbReference type="RefSeq" id="WP_267620288.1">
    <property type="nucleotide sequence ID" value="NZ_JAODIW010000005.1"/>
</dbReference>
<dbReference type="InterPro" id="IPR038770">
    <property type="entry name" value="Na+/solute_symporter_sf"/>
</dbReference>
<evidence type="ECO:0000256" key="5">
    <source>
        <dbReference type="ARBA" id="ARBA00022989"/>
    </source>
</evidence>
<dbReference type="InterPro" id="IPR006153">
    <property type="entry name" value="Cation/H_exchanger_TM"/>
</dbReference>
<protein>
    <submittedName>
        <fullName evidence="10">Cation:proton antiporter</fullName>
    </submittedName>
</protein>
<feature type="transmembrane region" description="Helical" evidence="7">
    <location>
        <begin position="174"/>
        <end position="191"/>
    </location>
</feature>
<feature type="transmembrane region" description="Helical" evidence="7">
    <location>
        <begin position="147"/>
        <end position="167"/>
    </location>
</feature>
<feature type="transmembrane region" description="Helical" evidence="7">
    <location>
        <begin position="12"/>
        <end position="40"/>
    </location>
</feature>
<keyword evidence="3" id="KW-0813">Transport</keyword>
<feature type="transmembrane region" description="Helical" evidence="7">
    <location>
        <begin position="82"/>
        <end position="102"/>
    </location>
</feature>
<feature type="domain" description="RCK N-terminal" evidence="9">
    <location>
        <begin position="399"/>
        <end position="510"/>
    </location>
</feature>
<keyword evidence="5 7" id="KW-1133">Transmembrane helix</keyword>
<name>A0ABD5PHV5_9EURY</name>
<evidence type="ECO:0000313" key="10">
    <source>
        <dbReference type="EMBL" id="MFC4360282.1"/>
    </source>
</evidence>
<evidence type="ECO:0000313" key="11">
    <source>
        <dbReference type="Proteomes" id="UP001595921"/>
    </source>
</evidence>
<organism evidence="10 11">
    <name type="scientific">Halobium salinum</name>
    <dbReference type="NCBI Taxonomy" id="1364940"/>
    <lineage>
        <taxon>Archaea</taxon>
        <taxon>Methanobacteriati</taxon>
        <taxon>Methanobacteriota</taxon>
        <taxon>Stenosarchaea group</taxon>
        <taxon>Halobacteria</taxon>
        <taxon>Halobacteriales</taxon>
        <taxon>Haloferacaceae</taxon>
        <taxon>Halobium</taxon>
    </lineage>
</organism>
<evidence type="ECO:0000256" key="3">
    <source>
        <dbReference type="ARBA" id="ARBA00022448"/>
    </source>
</evidence>
<keyword evidence="4 7" id="KW-0812">Transmembrane</keyword>
<feature type="domain" description="Cation/H+ exchanger transmembrane" evidence="8">
    <location>
        <begin position="15"/>
        <end position="359"/>
    </location>
</feature>
<feature type="transmembrane region" description="Helical" evidence="7">
    <location>
        <begin position="280"/>
        <end position="303"/>
    </location>
</feature>
<keyword evidence="11" id="KW-1185">Reference proteome</keyword>
<keyword evidence="6 7" id="KW-0472">Membrane</keyword>